<accession>A0A8R1VZJ5</accession>
<dbReference type="OrthoDB" id="19656at2759"/>
<dbReference type="RefSeq" id="XP_001945358.1">
    <property type="nucleotide sequence ID" value="XM_001945323.4"/>
</dbReference>
<dbReference type="PANTHER" id="PTHR10802">
    <property type="entry name" value="MITOCHONDRIAL IMPORT RECEPTOR SUBUNIT TOM40"/>
    <property type="match status" value="1"/>
</dbReference>
<dbReference type="GeneID" id="100164895"/>
<keyword evidence="5" id="KW-0812">Transmembrane</keyword>
<dbReference type="Proteomes" id="UP000007819">
    <property type="component" value="Chromosome X"/>
</dbReference>
<dbReference type="InterPro" id="IPR023614">
    <property type="entry name" value="Porin_dom_sf"/>
</dbReference>
<name>A0A8R1VZJ5_ACYPI</name>
<keyword evidence="12" id="KW-1185">Reference proteome</keyword>
<keyword evidence="9" id="KW-0472">Membrane</keyword>
<keyword evidence="7" id="KW-0653">Protein transport</keyword>
<dbReference type="CDD" id="cd07305">
    <property type="entry name" value="Porin3_Tom40"/>
    <property type="match status" value="1"/>
</dbReference>
<dbReference type="GO" id="GO:0030150">
    <property type="term" value="P:protein import into mitochondrial matrix"/>
    <property type="evidence" value="ECO:0007669"/>
    <property type="project" value="InterPro"/>
</dbReference>
<dbReference type="OMA" id="MNLPCPV"/>
<dbReference type="KEGG" id="api:100164895"/>
<reference evidence="12" key="1">
    <citation type="submission" date="2010-06" db="EMBL/GenBank/DDBJ databases">
        <authorList>
            <person name="Jiang H."/>
            <person name="Abraham K."/>
            <person name="Ali S."/>
            <person name="Alsbrooks S.L."/>
            <person name="Anim B.N."/>
            <person name="Anosike U.S."/>
            <person name="Attaway T."/>
            <person name="Bandaranaike D.P."/>
            <person name="Battles P.K."/>
            <person name="Bell S.N."/>
            <person name="Bell A.V."/>
            <person name="Beltran B."/>
            <person name="Bickham C."/>
            <person name="Bustamante Y."/>
            <person name="Caleb T."/>
            <person name="Canada A."/>
            <person name="Cardenas V."/>
            <person name="Carter K."/>
            <person name="Chacko J."/>
            <person name="Chandrabose M.N."/>
            <person name="Chavez D."/>
            <person name="Chavez A."/>
            <person name="Chen L."/>
            <person name="Chu H.-S."/>
            <person name="Claassen K.J."/>
            <person name="Cockrell R."/>
            <person name="Collins M."/>
            <person name="Cooper J.A."/>
            <person name="Cree A."/>
            <person name="Curry S.M."/>
            <person name="Da Y."/>
            <person name="Dao M.D."/>
            <person name="Das B."/>
            <person name="Davila M.-L."/>
            <person name="Davy-Carroll L."/>
            <person name="Denson S."/>
            <person name="Dinh H."/>
            <person name="Ebong V.E."/>
            <person name="Edwards J.R."/>
            <person name="Egan A."/>
            <person name="El-Daye J."/>
            <person name="Escobedo L."/>
            <person name="Fernandez S."/>
            <person name="Fernando P.R."/>
            <person name="Flagg N."/>
            <person name="Forbes L.D."/>
            <person name="Fowler R.G."/>
            <person name="Fu Q."/>
            <person name="Gabisi R.A."/>
            <person name="Ganer J."/>
            <person name="Garbino Pronczuk A."/>
            <person name="Garcia R.M."/>
            <person name="Garner T."/>
            <person name="Garrett T.E."/>
            <person name="Gonzalez D.A."/>
            <person name="Hamid H."/>
            <person name="Hawkins E.S."/>
            <person name="Hirani K."/>
            <person name="Hogues M.E."/>
            <person name="Hollins B."/>
            <person name="Hsiao C.-H."/>
            <person name="Jabil R."/>
            <person name="James M.L."/>
            <person name="Jhangiani S.N."/>
            <person name="Johnson B."/>
            <person name="Johnson Q."/>
            <person name="Joshi V."/>
            <person name="Kalu J.B."/>
            <person name="Kam C."/>
            <person name="Kashfia A."/>
            <person name="Keebler J."/>
            <person name="Kisamo H."/>
            <person name="Kovar C.L."/>
            <person name="Lago L.A."/>
            <person name="Lai C.-Y."/>
            <person name="Laidlaw J."/>
            <person name="Lara F."/>
            <person name="Le T.-K."/>
            <person name="Lee S.L."/>
            <person name="Legall F.H."/>
            <person name="Lemon S.J."/>
            <person name="Lewis L.R."/>
            <person name="Li B."/>
            <person name="Liu Y."/>
            <person name="Liu Y.-S."/>
            <person name="Lopez J."/>
            <person name="Lozado R.J."/>
            <person name="Lu J."/>
            <person name="Madu R.C."/>
            <person name="Maheshwari M."/>
            <person name="Maheshwari R."/>
            <person name="Malloy K."/>
            <person name="Martinez E."/>
            <person name="Mathew T."/>
            <person name="Mercado I.C."/>
            <person name="Mercado C."/>
            <person name="Meyer B."/>
            <person name="Montgomery K."/>
            <person name="Morgan M.B."/>
            <person name="Munidasa M."/>
            <person name="Nazareth L.V."/>
            <person name="Nelson J."/>
            <person name="Ng B.M."/>
            <person name="Nguyen N.B."/>
            <person name="Nguyen P.Q."/>
            <person name="Nguyen T."/>
            <person name="Obregon M."/>
            <person name="Okwuonu G.O."/>
            <person name="Onwere C.G."/>
            <person name="Orozco G."/>
            <person name="Parra A."/>
            <person name="Patel S."/>
            <person name="Patil S."/>
            <person name="Perez A."/>
            <person name="Perez Y."/>
            <person name="Pham C."/>
            <person name="Primus E.L."/>
            <person name="Pu L.-L."/>
            <person name="Puazo M."/>
            <person name="Qin X."/>
            <person name="Quiroz J.B."/>
            <person name="Reese J."/>
            <person name="Richards S."/>
            <person name="Rives C.M."/>
            <person name="Robberts R."/>
            <person name="Ruiz S.J."/>
            <person name="Ruiz M.J."/>
            <person name="Santibanez J."/>
            <person name="Schneider B.W."/>
            <person name="Sisson I."/>
            <person name="Smith M."/>
            <person name="Sodergren E."/>
            <person name="Song X.-Z."/>
            <person name="Song B.B."/>
            <person name="Summersgill H."/>
            <person name="Thelus R."/>
            <person name="Thornton R.D."/>
            <person name="Trejos Z.Y."/>
            <person name="Usmani K."/>
            <person name="Vattathil S."/>
            <person name="Villasana D."/>
            <person name="Walker D.L."/>
            <person name="Wang S."/>
            <person name="Wang K."/>
            <person name="White C.S."/>
            <person name="Williams A.C."/>
            <person name="Williamson J."/>
            <person name="Wilson K."/>
            <person name="Woghiren I.O."/>
            <person name="Woodworth J.R."/>
            <person name="Worley K.C."/>
            <person name="Wright R.A."/>
            <person name="Wu W."/>
            <person name="Young L."/>
            <person name="Zhang L."/>
            <person name="Zhang J."/>
            <person name="Zhu Y."/>
            <person name="Muzny D.M."/>
            <person name="Weinstock G."/>
            <person name="Gibbs R.A."/>
        </authorList>
    </citation>
    <scope>NUCLEOTIDE SEQUENCE [LARGE SCALE GENOMIC DNA]</scope>
    <source>
        <strain evidence="12">LSR1</strain>
    </source>
</reference>
<protein>
    <submittedName>
        <fullName evidence="11">Uncharacterized protein</fullName>
    </submittedName>
</protein>
<dbReference type="InterPro" id="IPR027246">
    <property type="entry name" value="Porin_Euk/Tom40"/>
</dbReference>
<evidence type="ECO:0000256" key="8">
    <source>
        <dbReference type="ARBA" id="ARBA00023128"/>
    </source>
</evidence>
<dbReference type="Gene3D" id="2.40.160.10">
    <property type="entry name" value="Porin"/>
    <property type="match status" value="1"/>
</dbReference>
<feature type="compositionally biased region" description="Polar residues" evidence="10">
    <location>
        <begin position="17"/>
        <end position="26"/>
    </location>
</feature>
<evidence type="ECO:0000313" key="12">
    <source>
        <dbReference type="Proteomes" id="UP000007819"/>
    </source>
</evidence>
<evidence type="ECO:0000256" key="5">
    <source>
        <dbReference type="ARBA" id="ARBA00022692"/>
    </source>
</evidence>
<evidence type="ECO:0000256" key="7">
    <source>
        <dbReference type="ARBA" id="ARBA00022927"/>
    </source>
</evidence>
<feature type="region of interest" description="Disordered" evidence="10">
    <location>
        <begin position="1"/>
        <end position="37"/>
    </location>
</feature>
<proteinExistence type="inferred from homology"/>
<dbReference type="EnsemblMetazoa" id="XM_001945323.5">
    <property type="protein sequence ID" value="XP_001945358.1"/>
    <property type="gene ID" value="LOC100164895"/>
</dbReference>
<evidence type="ECO:0000256" key="9">
    <source>
        <dbReference type="ARBA" id="ARBA00023136"/>
    </source>
</evidence>
<evidence type="ECO:0000256" key="3">
    <source>
        <dbReference type="ARBA" id="ARBA00022448"/>
    </source>
</evidence>
<keyword evidence="6" id="KW-1000">Mitochondrion outer membrane</keyword>
<comment type="subcellular location">
    <subcellularLocation>
        <location evidence="1">Mitochondrion outer membrane</location>
        <topology evidence="1">Multi-pass membrane protein</topology>
    </subcellularLocation>
</comment>
<dbReference type="GO" id="GO:0005741">
    <property type="term" value="C:mitochondrial outer membrane"/>
    <property type="evidence" value="ECO:0007669"/>
    <property type="project" value="UniProtKB-SubCell"/>
</dbReference>
<evidence type="ECO:0000313" key="11">
    <source>
        <dbReference type="EnsemblMetazoa" id="XP_001945358.1"/>
    </source>
</evidence>
<reference evidence="11" key="2">
    <citation type="submission" date="2022-06" db="UniProtKB">
        <authorList>
            <consortium name="EnsemblMetazoa"/>
        </authorList>
    </citation>
    <scope>IDENTIFICATION</scope>
</reference>
<dbReference type="GO" id="GO:0008320">
    <property type="term" value="F:protein transmembrane transporter activity"/>
    <property type="evidence" value="ECO:0007669"/>
    <property type="project" value="InterPro"/>
</dbReference>
<evidence type="ECO:0000256" key="1">
    <source>
        <dbReference type="ARBA" id="ARBA00004374"/>
    </source>
</evidence>
<organism evidence="11 12">
    <name type="scientific">Acyrthosiphon pisum</name>
    <name type="common">Pea aphid</name>
    <dbReference type="NCBI Taxonomy" id="7029"/>
    <lineage>
        <taxon>Eukaryota</taxon>
        <taxon>Metazoa</taxon>
        <taxon>Ecdysozoa</taxon>
        <taxon>Arthropoda</taxon>
        <taxon>Hexapoda</taxon>
        <taxon>Insecta</taxon>
        <taxon>Pterygota</taxon>
        <taxon>Neoptera</taxon>
        <taxon>Paraneoptera</taxon>
        <taxon>Hemiptera</taxon>
        <taxon>Sternorrhyncha</taxon>
        <taxon>Aphidomorpha</taxon>
        <taxon>Aphidoidea</taxon>
        <taxon>Aphididae</taxon>
        <taxon>Macrosiphini</taxon>
        <taxon>Acyrthosiphon</taxon>
    </lineage>
</organism>
<evidence type="ECO:0000256" key="2">
    <source>
        <dbReference type="ARBA" id="ARBA00010510"/>
    </source>
</evidence>
<evidence type="ECO:0000256" key="10">
    <source>
        <dbReference type="SAM" id="MobiDB-lite"/>
    </source>
</evidence>
<keyword evidence="4" id="KW-1134">Transmembrane beta strand</keyword>
<keyword evidence="8" id="KW-0496">Mitochondrion</keyword>
<comment type="similarity">
    <text evidence="2">Belongs to the Tom40 family.</text>
</comment>
<dbReference type="AlphaFoldDB" id="A0A8R1VZJ5"/>
<dbReference type="InterPro" id="IPR037930">
    <property type="entry name" value="Tom40"/>
</dbReference>
<keyword evidence="3" id="KW-0813">Transport</keyword>
<evidence type="ECO:0000256" key="6">
    <source>
        <dbReference type="ARBA" id="ARBA00022787"/>
    </source>
</evidence>
<evidence type="ECO:0000256" key="4">
    <source>
        <dbReference type="ARBA" id="ARBA00022452"/>
    </source>
</evidence>
<sequence>MGNAQAPSKLPPMPRNMTPSPHSTAPQKLHPKNHIENPGSVEELHMEFKGMYPLILEGIRLNVLTGLSNHLSVNHSLLIGTTSPRLNYKFGSTFVACNRLEHGDFNPLFLDADIDPHGNITTNVHVQPWNNLQFKINAWFQEFKTDICQTSVEYKADRYTASLLLVDLDLFNFTGIYISQCLYALNNKTSVGVEVTHHRCLSLPYGHLTLFDFFGRYKYNDATTISTKFNYLELQCYFHFKASEQHQFGLDLGGSLYHQEFNATFAYQAKIPTSDIVIKSSIDRKWNVKTSLEKSLHPLTFAFNIMFFPAQRQLMMGAGLTIC</sequence>
<dbReference type="Pfam" id="PF01459">
    <property type="entry name" value="Porin_3"/>
    <property type="match status" value="1"/>
</dbReference>